<evidence type="ECO:0000313" key="1">
    <source>
        <dbReference type="EMBL" id="GIJ70207.1"/>
    </source>
</evidence>
<keyword evidence="2" id="KW-1185">Reference proteome</keyword>
<proteinExistence type="predicted"/>
<reference evidence="1" key="1">
    <citation type="submission" date="2021-01" db="EMBL/GenBank/DDBJ databases">
        <title>Whole genome shotgun sequence of Virgisporangium ochraceum NBRC 16418.</title>
        <authorList>
            <person name="Komaki H."/>
            <person name="Tamura T."/>
        </authorList>
    </citation>
    <scope>NUCLEOTIDE SEQUENCE</scope>
    <source>
        <strain evidence="1">NBRC 16418</strain>
    </source>
</reference>
<comment type="caution">
    <text evidence="1">The sequence shown here is derived from an EMBL/GenBank/DDBJ whole genome shotgun (WGS) entry which is preliminary data.</text>
</comment>
<dbReference type="NCBIfam" id="TIGR03624">
    <property type="entry name" value="putative hydrolase"/>
    <property type="match status" value="1"/>
</dbReference>
<dbReference type="PANTHER" id="PTHR39420">
    <property type="match status" value="1"/>
</dbReference>
<protein>
    <submittedName>
        <fullName evidence="1">Hydrolase</fullName>
    </submittedName>
</protein>
<dbReference type="RefSeq" id="WP_239160480.1">
    <property type="nucleotide sequence ID" value="NZ_BOPH01000073.1"/>
</dbReference>
<dbReference type="SUPFAM" id="SSF55486">
    <property type="entry name" value="Metalloproteases ('zincins'), catalytic domain"/>
    <property type="match status" value="1"/>
</dbReference>
<keyword evidence="1" id="KW-0378">Hydrolase</keyword>
<dbReference type="Gene3D" id="1.20.150.30">
    <property type="entry name" value="Zincin-like metallopeptidase, N-terminal domain"/>
    <property type="match status" value="1"/>
</dbReference>
<dbReference type="InterPro" id="IPR018766">
    <property type="entry name" value="Zinicin_2"/>
</dbReference>
<dbReference type="AlphaFoldDB" id="A0A8J3ZWF7"/>
<evidence type="ECO:0000313" key="2">
    <source>
        <dbReference type="Proteomes" id="UP000635606"/>
    </source>
</evidence>
<dbReference type="Proteomes" id="UP000635606">
    <property type="component" value="Unassembled WGS sequence"/>
</dbReference>
<gene>
    <name evidence="1" type="ORF">Voc01_051240</name>
</gene>
<sequence>MPDSPFGFGFAGAPDPNDPQQMQQFMSQLQQMFSAPTSGGPVNWDLARQVAQAHLTGGGAMPGGIFGFGLPNLMGMQAPTNELPEAEKPVGDPPVTPAEKAELIEALRLADLWLEPESELPSGLTVPTAWTRGEWLAATLDVWRKLCDPVAGRIVAAMSELVPEEMRGQMGPMSAMVSSLGGALFGSQLGTALGSLAAEVLSASDIGLPLGPAGTAALVPANIKTYGDGLELPADQVRLYVALREAAHQRLFSHVPWLRGHILTAVEAYAAGIRVDREAIEDAVGKFDPTNPTGMQEIALDGIFTPDDSPQQQAALARLETMLALVEGWVSHVVDRAAGERLPDVVKLGEAFRRRRGAGGPAEQTFAALVGLELRPRKLREAATLWAALTEHRGIAGRDALWGHPDLMPDAEAFADPEAYARGQANAEVDFDQLFEELAKNDPPEEKPEAQ</sequence>
<dbReference type="Pfam" id="PF10103">
    <property type="entry name" value="Zincin_2"/>
    <property type="match status" value="1"/>
</dbReference>
<organism evidence="1 2">
    <name type="scientific">Virgisporangium ochraceum</name>
    <dbReference type="NCBI Taxonomy" id="65505"/>
    <lineage>
        <taxon>Bacteria</taxon>
        <taxon>Bacillati</taxon>
        <taxon>Actinomycetota</taxon>
        <taxon>Actinomycetes</taxon>
        <taxon>Micromonosporales</taxon>
        <taxon>Micromonosporaceae</taxon>
        <taxon>Virgisporangium</taxon>
    </lineage>
</organism>
<accession>A0A8J3ZWF7</accession>
<dbReference type="PANTHER" id="PTHR39420:SF2">
    <property type="entry name" value="HYDROLASE"/>
    <property type="match status" value="1"/>
</dbReference>
<dbReference type="GO" id="GO:0016787">
    <property type="term" value="F:hydrolase activity"/>
    <property type="evidence" value="ECO:0007669"/>
    <property type="project" value="UniProtKB-KW"/>
</dbReference>
<name>A0A8J3ZWF7_9ACTN</name>
<dbReference type="InterPro" id="IPR042271">
    <property type="entry name" value="Zinicin_2_N"/>
</dbReference>
<dbReference type="EMBL" id="BOPH01000073">
    <property type="protein sequence ID" value="GIJ70207.1"/>
    <property type="molecule type" value="Genomic_DNA"/>
</dbReference>